<dbReference type="EMBL" id="FWFD01000015">
    <property type="protein sequence ID" value="SLM86547.1"/>
    <property type="molecule type" value="Genomic_DNA"/>
</dbReference>
<accession>A0A1X6WQK1</accession>
<gene>
    <name evidence="1" type="ORF">FM121_10670</name>
</gene>
<dbReference type="Proteomes" id="UP000195918">
    <property type="component" value="Unassembled WGS sequence"/>
</dbReference>
<evidence type="ECO:0000313" key="1">
    <source>
        <dbReference type="EMBL" id="SLM86547.1"/>
    </source>
</evidence>
<dbReference type="AlphaFoldDB" id="A0A1X6WQK1"/>
<keyword evidence="2" id="KW-1185">Reference proteome</keyword>
<sequence>MDSFSDNMLDNIRNSQMFQEAMEEMREAEKLVNELNEYEANEGKFEF</sequence>
<evidence type="ECO:0000313" key="2">
    <source>
        <dbReference type="Proteomes" id="UP000195918"/>
    </source>
</evidence>
<name>A0A1X6WQK1_9ENTE</name>
<protein>
    <submittedName>
        <fullName evidence="1">Uncharacterized protein</fullName>
    </submittedName>
</protein>
<proteinExistence type="predicted"/>
<organism evidence="1 2">
    <name type="scientific">Vagococcus fluvialis bH819</name>
    <dbReference type="NCBI Taxonomy" id="1255619"/>
    <lineage>
        <taxon>Bacteria</taxon>
        <taxon>Bacillati</taxon>
        <taxon>Bacillota</taxon>
        <taxon>Bacilli</taxon>
        <taxon>Lactobacillales</taxon>
        <taxon>Enterococcaceae</taxon>
        <taxon>Vagococcus</taxon>
    </lineage>
</organism>
<reference evidence="2" key="1">
    <citation type="submission" date="2017-02" db="EMBL/GenBank/DDBJ databases">
        <authorList>
            <person name="Dridi B."/>
        </authorList>
    </citation>
    <scope>NUCLEOTIDE SEQUENCE [LARGE SCALE GENOMIC DNA]</scope>
    <source>
        <strain evidence="2">bH819</strain>
    </source>
</reference>